<keyword evidence="1" id="KW-0732">Signal</keyword>
<protein>
    <recommendedName>
        <fullName evidence="4">Pacifastin domain-containing protein</fullName>
    </recommendedName>
</protein>
<keyword evidence="3" id="KW-1185">Reference proteome</keyword>
<evidence type="ECO:0000256" key="1">
    <source>
        <dbReference type="SAM" id="SignalP"/>
    </source>
</evidence>
<evidence type="ECO:0000313" key="3">
    <source>
        <dbReference type="Proteomes" id="UP000041254"/>
    </source>
</evidence>
<dbReference type="AlphaFoldDB" id="A0A0G4EPC7"/>
<organism evidence="2 3">
    <name type="scientific">Vitrella brassicaformis (strain CCMP3155)</name>
    <dbReference type="NCBI Taxonomy" id="1169540"/>
    <lineage>
        <taxon>Eukaryota</taxon>
        <taxon>Sar</taxon>
        <taxon>Alveolata</taxon>
        <taxon>Colpodellida</taxon>
        <taxon>Vitrellaceae</taxon>
        <taxon>Vitrella</taxon>
    </lineage>
</organism>
<dbReference type="EMBL" id="CDMY01000277">
    <property type="protein sequence ID" value="CEL99306.1"/>
    <property type="molecule type" value="Genomic_DNA"/>
</dbReference>
<dbReference type="InParanoid" id="A0A0G4EPC7"/>
<proteinExistence type="predicted"/>
<evidence type="ECO:0008006" key="4">
    <source>
        <dbReference type="Google" id="ProtNLM"/>
    </source>
</evidence>
<dbReference type="VEuPathDB" id="CryptoDB:Vbra_2967"/>
<evidence type="ECO:0000313" key="2">
    <source>
        <dbReference type="EMBL" id="CEL99306.1"/>
    </source>
</evidence>
<feature type="chain" id="PRO_5005188092" description="Pacifastin domain-containing protein" evidence="1">
    <location>
        <begin position="21"/>
        <end position="146"/>
    </location>
</feature>
<feature type="signal peptide" evidence="1">
    <location>
        <begin position="1"/>
        <end position="20"/>
    </location>
</feature>
<reference evidence="2 3" key="1">
    <citation type="submission" date="2014-11" db="EMBL/GenBank/DDBJ databases">
        <authorList>
            <person name="Zhu J."/>
            <person name="Qi W."/>
            <person name="Song R."/>
        </authorList>
    </citation>
    <scope>NUCLEOTIDE SEQUENCE [LARGE SCALE GENOMIC DNA]</scope>
</reference>
<dbReference type="Proteomes" id="UP000041254">
    <property type="component" value="Unassembled WGS sequence"/>
</dbReference>
<sequence>MMVRVLGLVVLVALAGVASCDFVRKLGEKPADEPAPAQCTKPAFSTPFADFKKLNINDIFVAGPNSVVNATLPASKMKKKEKGGDKPMKRCAAHSRGDELATQEAYLLEEVCTDCWCYSVGVIEICGYACLELWDDGEVFIAVYDC</sequence>
<dbReference type="PROSITE" id="PS51257">
    <property type="entry name" value="PROKAR_LIPOPROTEIN"/>
    <property type="match status" value="1"/>
</dbReference>
<accession>A0A0G4EPC7</accession>
<gene>
    <name evidence="2" type="ORF">Vbra_2967</name>
</gene>
<name>A0A0G4EPC7_VITBC</name>